<feature type="transmembrane region" description="Helical" evidence="7">
    <location>
        <begin position="571"/>
        <end position="591"/>
    </location>
</feature>
<evidence type="ECO:0000313" key="9">
    <source>
        <dbReference type="EMBL" id="MFC5587669.1"/>
    </source>
</evidence>
<protein>
    <submittedName>
        <fullName evidence="9">SLC13 family permease</fullName>
    </submittedName>
</protein>
<keyword evidence="2" id="KW-0813">Transport</keyword>
<feature type="transmembrane region" description="Helical" evidence="7">
    <location>
        <begin position="405"/>
        <end position="436"/>
    </location>
</feature>
<feature type="transmembrane region" description="Helical" evidence="7">
    <location>
        <begin position="7"/>
        <end position="23"/>
    </location>
</feature>
<sequence>MTLDMTIVLLLIVAMLVCLIVEIARPGLIIFSVLVILLLFGILTPREALGGFSNEGMLTVALLFIVAGAVQKSGMTDYIVEKWLRKSRTETGAMVRFFVPISMLSAFLNNTPIVVTFTPTIKNWCEERGIAPSKFLIPLSYATILGGTITLMGTSTNIVVHGMLLDYGLDGFSLFTLSAVGIPVTVLGLFFLFTIGKRLLPDHKGFSQQVKEDAKEYIAEMNVGPNYPFVDNSVATAGLSNLEGLYLIEIIRKSGRVSPVRNSTIIQAGDRLIFAGKISTMAELQKMNGLTLRTGTDLELDDLKNGSTHLVEAVVSHRSGLLSKSIKQSQFRVRFDAGVIALHRNNERIQSKVSDILVKPGDTLLLLAGADFVEKYERSHDFYVVSRLETPDVLNRFSWKSWFSISLLVLMILFVSFGWFSMLEAMALAVILLIISKIVNTEEIMKNMQFDVLLIIASSLGIGVAMTKTGLADILASGLVTVGEPFGIIGIIIIFYTLTNLFTEFITNSAAAVLMLPIGLELANTLHVDPMGFAILVTIAASASFMTPIGYQTNLIVYGPGGYRFFDYVRIGTPLSLLVMVTAITVIYNIWF</sequence>
<evidence type="ECO:0000256" key="6">
    <source>
        <dbReference type="ARBA" id="ARBA00023136"/>
    </source>
</evidence>
<dbReference type="Pfam" id="PF02080">
    <property type="entry name" value="TrkA_C"/>
    <property type="match status" value="1"/>
</dbReference>
<dbReference type="PROSITE" id="PS01271">
    <property type="entry name" value="NA_SULFATE"/>
    <property type="match status" value="1"/>
</dbReference>
<dbReference type="InterPro" id="IPR004680">
    <property type="entry name" value="Cit_transptr-like_dom"/>
</dbReference>
<proteinExistence type="predicted"/>
<evidence type="ECO:0000256" key="1">
    <source>
        <dbReference type="ARBA" id="ARBA00004141"/>
    </source>
</evidence>
<feature type="transmembrane region" description="Helical" evidence="7">
    <location>
        <begin position="94"/>
        <end position="118"/>
    </location>
</feature>
<feature type="domain" description="RCK C-terminal" evidence="8">
    <location>
        <begin position="206"/>
        <end position="290"/>
    </location>
</feature>
<feature type="transmembrane region" description="Helical" evidence="7">
    <location>
        <begin position="502"/>
        <end position="520"/>
    </location>
</feature>
<evidence type="ECO:0000256" key="4">
    <source>
        <dbReference type="ARBA" id="ARBA00022737"/>
    </source>
</evidence>
<dbReference type="InterPro" id="IPR036721">
    <property type="entry name" value="RCK_C_sf"/>
</dbReference>
<dbReference type="SUPFAM" id="SSF116726">
    <property type="entry name" value="TrkA C-terminal domain-like"/>
    <property type="match status" value="2"/>
</dbReference>
<feature type="transmembrane region" description="Helical" evidence="7">
    <location>
        <begin position="57"/>
        <end position="74"/>
    </location>
</feature>
<feature type="transmembrane region" description="Helical" evidence="7">
    <location>
        <begin position="474"/>
        <end position="496"/>
    </location>
</feature>
<keyword evidence="5 7" id="KW-1133">Transmembrane helix</keyword>
<dbReference type="PANTHER" id="PTHR43652:SF2">
    <property type="entry name" value="BASIC AMINO ACID ANTIPORTER YFCC-RELATED"/>
    <property type="match status" value="1"/>
</dbReference>
<dbReference type="InterPro" id="IPR031312">
    <property type="entry name" value="Na/sul_symport_CS"/>
</dbReference>
<feature type="transmembrane region" description="Helical" evidence="7">
    <location>
        <begin position="172"/>
        <end position="195"/>
    </location>
</feature>
<keyword evidence="4" id="KW-0677">Repeat</keyword>
<feature type="domain" description="RCK C-terminal" evidence="8">
    <location>
        <begin position="298"/>
        <end position="382"/>
    </location>
</feature>
<evidence type="ECO:0000259" key="8">
    <source>
        <dbReference type="PROSITE" id="PS51202"/>
    </source>
</evidence>
<organism evidence="9 10">
    <name type="scientific">Sporosarcina soli</name>
    <dbReference type="NCBI Taxonomy" id="334736"/>
    <lineage>
        <taxon>Bacteria</taxon>
        <taxon>Bacillati</taxon>
        <taxon>Bacillota</taxon>
        <taxon>Bacilli</taxon>
        <taxon>Bacillales</taxon>
        <taxon>Caryophanaceae</taxon>
        <taxon>Sporosarcina</taxon>
    </lineage>
</organism>
<keyword evidence="6 7" id="KW-0472">Membrane</keyword>
<dbReference type="InterPro" id="IPR051679">
    <property type="entry name" value="DASS-Related_Transporters"/>
</dbReference>
<feature type="transmembrane region" description="Helical" evidence="7">
    <location>
        <begin position="139"/>
        <end position="160"/>
    </location>
</feature>
<gene>
    <name evidence="9" type="ORF">ACFPRA_01935</name>
</gene>
<feature type="transmembrane region" description="Helical" evidence="7">
    <location>
        <begin position="532"/>
        <end position="551"/>
    </location>
</feature>
<reference evidence="10" key="1">
    <citation type="journal article" date="2019" name="Int. J. Syst. Evol. Microbiol.">
        <title>The Global Catalogue of Microorganisms (GCM) 10K type strain sequencing project: providing services to taxonomists for standard genome sequencing and annotation.</title>
        <authorList>
            <consortium name="The Broad Institute Genomics Platform"/>
            <consortium name="The Broad Institute Genome Sequencing Center for Infectious Disease"/>
            <person name="Wu L."/>
            <person name="Ma J."/>
        </authorList>
    </citation>
    <scope>NUCLEOTIDE SEQUENCE [LARGE SCALE GENOMIC DNA]</scope>
    <source>
        <strain evidence="10">CGMCC 4.1434</strain>
    </source>
</reference>
<dbReference type="PANTHER" id="PTHR43652">
    <property type="entry name" value="BASIC AMINO ACID ANTIPORTER YFCC-RELATED"/>
    <property type="match status" value="1"/>
</dbReference>
<evidence type="ECO:0000256" key="7">
    <source>
        <dbReference type="SAM" id="Phobius"/>
    </source>
</evidence>
<name>A0ABW0TGQ3_9BACL</name>
<evidence type="ECO:0000256" key="2">
    <source>
        <dbReference type="ARBA" id="ARBA00022448"/>
    </source>
</evidence>
<evidence type="ECO:0000313" key="10">
    <source>
        <dbReference type="Proteomes" id="UP001596109"/>
    </source>
</evidence>
<dbReference type="InterPro" id="IPR006037">
    <property type="entry name" value="RCK_C"/>
</dbReference>
<comment type="caution">
    <text evidence="9">The sequence shown here is derived from an EMBL/GenBank/DDBJ whole genome shotgun (WGS) entry which is preliminary data.</text>
</comment>
<feature type="transmembrane region" description="Helical" evidence="7">
    <location>
        <begin position="29"/>
        <end position="45"/>
    </location>
</feature>
<dbReference type="PROSITE" id="PS51202">
    <property type="entry name" value="RCK_C"/>
    <property type="match status" value="2"/>
</dbReference>
<comment type="subcellular location">
    <subcellularLocation>
        <location evidence="1">Membrane</location>
        <topology evidence="1">Multi-pass membrane protein</topology>
    </subcellularLocation>
</comment>
<evidence type="ECO:0000256" key="3">
    <source>
        <dbReference type="ARBA" id="ARBA00022692"/>
    </source>
</evidence>
<dbReference type="RefSeq" id="WP_381430547.1">
    <property type="nucleotide sequence ID" value="NZ_JBHSNO010000001.1"/>
</dbReference>
<dbReference type="Pfam" id="PF03600">
    <property type="entry name" value="CitMHS"/>
    <property type="match status" value="1"/>
</dbReference>
<accession>A0ABW0TGQ3</accession>
<dbReference type="Gene3D" id="3.30.70.1450">
    <property type="entry name" value="Regulator of K+ conductance, C-terminal domain"/>
    <property type="match status" value="2"/>
</dbReference>
<keyword evidence="3 7" id="KW-0812">Transmembrane</keyword>
<feature type="transmembrane region" description="Helical" evidence="7">
    <location>
        <begin position="448"/>
        <end position="467"/>
    </location>
</feature>
<dbReference type="EMBL" id="JBHSNO010000001">
    <property type="protein sequence ID" value="MFC5587669.1"/>
    <property type="molecule type" value="Genomic_DNA"/>
</dbReference>
<keyword evidence="10" id="KW-1185">Reference proteome</keyword>
<evidence type="ECO:0000256" key="5">
    <source>
        <dbReference type="ARBA" id="ARBA00022989"/>
    </source>
</evidence>
<dbReference type="Proteomes" id="UP001596109">
    <property type="component" value="Unassembled WGS sequence"/>
</dbReference>